<organism evidence="2 3">
    <name type="scientific">Rhizoctonia solani</name>
    <dbReference type="NCBI Taxonomy" id="456999"/>
    <lineage>
        <taxon>Eukaryota</taxon>
        <taxon>Fungi</taxon>
        <taxon>Dikarya</taxon>
        <taxon>Basidiomycota</taxon>
        <taxon>Agaricomycotina</taxon>
        <taxon>Agaricomycetes</taxon>
        <taxon>Cantharellales</taxon>
        <taxon>Ceratobasidiaceae</taxon>
        <taxon>Rhizoctonia</taxon>
    </lineage>
</organism>
<protein>
    <submittedName>
        <fullName evidence="2">Uncharacterized protein</fullName>
    </submittedName>
</protein>
<evidence type="ECO:0000313" key="3">
    <source>
        <dbReference type="Proteomes" id="UP000044841"/>
    </source>
</evidence>
<dbReference type="EMBL" id="CYGV01001389">
    <property type="protein sequence ID" value="CUA73484.1"/>
    <property type="molecule type" value="Genomic_DNA"/>
</dbReference>
<evidence type="ECO:0000313" key="2">
    <source>
        <dbReference type="EMBL" id="CUA73484.1"/>
    </source>
</evidence>
<name>A0A0K6G527_9AGAM</name>
<reference evidence="2 3" key="1">
    <citation type="submission" date="2015-07" db="EMBL/GenBank/DDBJ databases">
        <authorList>
            <person name="Noorani M."/>
        </authorList>
    </citation>
    <scope>NUCLEOTIDE SEQUENCE [LARGE SCALE GENOMIC DNA]</scope>
    <source>
        <strain evidence="2">BBA 69670</strain>
    </source>
</reference>
<accession>A0A0K6G527</accession>
<proteinExistence type="predicted"/>
<dbReference type="AlphaFoldDB" id="A0A0K6G527"/>
<keyword evidence="3" id="KW-1185">Reference proteome</keyword>
<feature type="region of interest" description="Disordered" evidence="1">
    <location>
        <begin position="1"/>
        <end position="25"/>
    </location>
</feature>
<evidence type="ECO:0000256" key="1">
    <source>
        <dbReference type="SAM" id="MobiDB-lite"/>
    </source>
</evidence>
<gene>
    <name evidence="2" type="ORF">RSOLAG22IIIB_05334</name>
</gene>
<dbReference type="Proteomes" id="UP000044841">
    <property type="component" value="Unassembled WGS sequence"/>
</dbReference>
<sequence>MADPSCPVDQQATDDPDSERLGSQLQSYSNSLLSSSLPAVADSNASSVILDATSQPAHPGEGPDPHLNIRTETNRLHPILVEQALRDLRTSHYGMWIGNPHLIFRNCKWCPKNSDNSWVLSWKANSRFRPDDIADEVVVCWIDQGSSDGATLSPDSGWNILFKEEDIVNRKRTLCVIQGAKQLIESGYHVPASGVNSGTGYLFLDEQYGSLRARSPLFLPPPKSGWKREEGESELEEQKSGTQAIYCYDTWSFSSVAVREVFDKTMAAGFTPQVMGIFDRYNTLIHPNEVQSKVPGSIIIVCATLEKVLSPARENGGGRKWHFYANLKKAHVLKY</sequence>